<keyword evidence="4" id="KW-0804">Transcription</keyword>
<dbReference type="InterPro" id="IPR035965">
    <property type="entry name" value="PAS-like_dom_sf"/>
</dbReference>
<evidence type="ECO:0000313" key="7">
    <source>
        <dbReference type="Proteomes" id="UP000271003"/>
    </source>
</evidence>
<evidence type="ECO:0000256" key="3">
    <source>
        <dbReference type="ARBA" id="ARBA00023015"/>
    </source>
</evidence>
<evidence type="ECO:0000256" key="4">
    <source>
        <dbReference type="ARBA" id="ARBA00023163"/>
    </source>
</evidence>
<dbReference type="Pfam" id="PF00158">
    <property type="entry name" value="Sigma54_activat"/>
    <property type="match status" value="1"/>
</dbReference>
<accession>A0A2Z6I7P1</accession>
<evidence type="ECO:0000256" key="2">
    <source>
        <dbReference type="ARBA" id="ARBA00022840"/>
    </source>
</evidence>
<evidence type="ECO:0000313" key="6">
    <source>
        <dbReference type="EMBL" id="BBF22359.1"/>
    </source>
</evidence>
<dbReference type="InterPro" id="IPR058031">
    <property type="entry name" value="AAA_lid_NorR"/>
</dbReference>
<dbReference type="CDD" id="cd00009">
    <property type="entry name" value="AAA"/>
    <property type="match status" value="1"/>
</dbReference>
<dbReference type="GO" id="GO:0043565">
    <property type="term" value="F:sequence-specific DNA binding"/>
    <property type="evidence" value="ECO:0007669"/>
    <property type="project" value="InterPro"/>
</dbReference>
<dbReference type="PANTHER" id="PTHR32071">
    <property type="entry name" value="TRANSCRIPTIONAL REGULATORY PROTEIN"/>
    <property type="match status" value="1"/>
</dbReference>
<dbReference type="InterPro" id="IPR002197">
    <property type="entry name" value="HTH_Fis"/>
</dbReference>
<evidence type="ECO:0000259" key="5">
    <source>
        <dbReference type="PROSITE" id="PS50045"/>
    </source>
</evidence>
<dbReference type="Pfam" id="PF08448">
    <property type="entry name" value="PAS_4"/>
    <property type="match status" value="1"/>
</dbReference>
<dbReference type="InterPro" id="IPR002078">
    <property type="entry name" value="Sigma_54_int"/>
</dbReference>
<dbReference type="InterPro" id="IPR003593">
    <property type="entry name" value="AAA+_ATPase"/>
</dbReference>
<reference evidence="6 7" key="1">
    <citation type="journal article" date="2018" name="Int. J. Syst. Evol. Microbiol.">
        <title>Mesosutterella multiformis gen. nov., sp. nov., a member of the family Sutterellaceae and Sutterella megalosphaeroides sp. nov., isolated from human faeces.</title>
        <authorList>
            <person name="Sakamoto M."/>
            <person name="Ikeyama N."/>
            <person name="Kunihiro T."/>
            <person name="Iino T."/>
            <person name="Yuki M."/>
            <person name="Ohkuma M."/>
        </authorList>
    </citation>
    <scope>NUCLEOTIDE SEQUENCE [LARGE SCALE GENOMIC DNA]</scope>
    <source>
        <strain evidence="6 7">6FBBBH3</strain>
    </source>
</reference>
<keyword evidence="1" id="KW-0547">Nucleotide-binding</keyword>
<dbReference type="Gene3D" id="1.10.8.60">
    <property type="match status" value="1"/>
</dbReference>
<dbReference type="Proteomes" id="UP000271003">
    <property type="component" value="Chromosome"/>
</dbReference>
<dbReference type="GO" id="GO:0006355">
    <property type="term" value="P:regulation of DNA-templated transcription"/>
    <property type="evidence" value="ECO:0007669"/>
    <property type="project" value="InterPro"/>
</dbReference>
<keyword evidence="3" id="KW-0805">Transcription regulation</keyword>
<dbReference type="Pfam" id="PF25601">
    <property type="entry name" value="AAA_lid_14"/>
    <property type="match status" value="1"/>
</dbReference>
<protein>
    <submittedName>
        <fullName evidence="6">Transcriptional regulator</fullName>
    </submittedName>
</protein>
<dbReference type="KEGG" id="sutt:SUTMEG_02500"/>
<feature type="domain" description="Sigma-54 factor interaction" evidence="5">
    <location>
        <begin position="129"/>
        <end position="346"/>
    </location>
</feature>
<dbReference type="InterPro" id="IPR013656">
    <property type="entry name" value="PAS_4"/>
</dbReference>
<sequence length="419" mass="46517">MALGSEMTMLLDAIEEARILVREDLTVAYANRAFRRRYGIKDATGRRCHEVLFHEVRSCAECGEACPVQKAFVTGAPAREVQHRFVPGGERFVELTATPLLRADGSIACVMETVVEQSGVRGLVDGAGVVAQSEAVRTVLGRIARVCARDTVVLFTGPSGTGKEVFARFLHENSRRAAMGFVKIDCSGLTVEAFEREFFGTSRERGLLDTLPGGTVYFDEVAELSLALQVRLLDLIETGRMRESGSGVVRVAGFRILCSSRYDLAQRVREGRFRSDLFYRLGVFTVTIPGLDERREDIAELARLMLRRASPDRPMELSEDALEMLVKRSWPGNVREFLCLLERAAISAEGHRIEASDIETVDPDSPDEASVPLAEFAARWEGSRKALAERLGISERTLYRRLREAQGDALQPEEDKGSR</sequence>
<dbReference type="PROSITE" id="PS50045">
    <property type="entry name" value="SIGMA54_INTERACT_4"/>
    <property type="match status" value="1"/>
</dbReference>
<gene>
    <name evidence="6" type="ORF">SUTMEG_02500</name>
</gene>
<dbReference type="InterPro" id="IPR027417">
    <property type="entry name" value="P-loop_NTPase"/>
</dbReference>
<dbReference type="SUPFAM" id="SSF52540">
    <property type="entry name" value="P-loop containing nucleoside triphosphate hydrolases"/>
    <property type="match status" value="1"/>
</dbReference>
<proteinExistence type="predicted"/>
<dbReference type="SMART" id="SM00382">
    <property type="entry name" value="AAA"/>
    <property type="match status" value="1"/>
</dbReference>
<keyword evidence="7" id="KW-1185">Reference proteome</keyword>
<organism evidence="6 7">
    <name type="scientific">Sutterella megalosphaeroides</name>
    <dbReference type="NCBI Taxonomy" id="2494234"/>
    <lineage>
        <taxon>Bacteria</taxon>
        <taxon>Pseudomonadati</taxon>
        <taxon>Pseudomonadota</taxon>
        <taxon>Betaproteobacteria</taxon>
        <taxon>Burkholderiales</taxon>
        <taxon>Sutterellaceae</taxon>
        <taxon>Sutterella</taxon>
    </lineage>
</organism>
<keyword evidence="2" id="KW-0067">ATP-binding</keyword>
<dbReference type="Gene3D" id="3.30.450.20">
    <property type="entry name" value="PAS domain"/>
    <property type="match status" value="1"/>
</dbReference>
<dbReference type="AlphaFoldDB" id="A0A2Z6I7P1"/>
<dbReference type="GO" id="GO:0005524">
    <property type="term" value="F:ATP binding"/>
    <property type="evidence" value="ECO:0007669"/>
    <property type="project" value="UniProtKB-KW"/>
</dbReference>
<evidence type="ECO:0000256" key="1">
    <source>
        <dbReference type="ARBA" id="ARBA00022741"/>
    </source>
</evidence>
<dbReference type="Gene3D" id="3.40.50.300">
    <property type="entry name" value="P-loop containing nucleotide triphosphate hydrolases"/>
    <property type="match status" value="1"/>
</dbReference>
<name>A0A2Z6I7P1_9BURK</name>
<dbReference type="EMBL" id="AP018786">
    <property type="protein sequence ID" value="BBF22359.1"/>
    <property type="molecule type" value="Genomic_DNA"/>
</dbReference>
<dbReference type="Pfam" id="PF02954">
    <property type="entry name" value="HTH_8"/>
    <property type="match status" value="1"/>
</dbReference>
<dbReference type="SUPFAM" id="SSF55785">
    <property type="entry name" value="PYP-like sensor domain (PAS domain)"/>
    <property type="match status" value="1"/>
</dbReference>